<reference evidence="13" key="1">
    <citation type="submission" date="2020-06" db="EMBL/GenBank/DDBJ databases">
        <authorList>
            <person name="Ji K."/>
            <person name="Li J."/>
        </authorList>
    </citation>
    <scope>NUCLEOTIDE SEQUENCE</scope>
    <source>
        <strain evidence="13">JKM2019</strain>
        <tissue evidence="13">Whole body</tissue>
    </source>
</reference>
<comment type="caution">
    <text evidence="13">The sequence shown here is derived from an EMBL/GenBank/DDBJ whole genome shotgun (WGS) entry which is preliminary data.</text>
</comment>
<protein>
    <recommendedName>
        <fullName evidence="10">Ubiquitin thioesterase OTU</fullName>
        <ecNumber evidence="10">3.4.19.12</ecNumber>
    </recommendedName>
</protein>
<dbReference type="FunFam" id="1.10.260.40:FF:000018">
    <property type="entry name" value="Multiprotein bridging factor 1"/>
    <property type="match status" value="1"/>
</dbReference>
<gene>
    <name evidence="13" type="ORF">HUG17_3041</name>
</gene>
<dbReference type="Gene3D" id="3.90.70.80">
    <property type="match status" value="1"/>
</dbReference>
<dbReference type="SUPFAM" id="SSF54001">
    <property type="entry name" value="Cysteine proteinases"/>
    <property type="match status" value="1"/>
</dbReference>
<dbReference type="PANTHER" id="PTHR13312:SF0">
    <property type="entry name" value="UBIQUITIN THIOESTERASE OTU1"/>
    <property type="match status" value="1"/>
</dbReference>
<dbReference type="CDD" id="cd22745">
    <property type="entry name" value="OTU_OTU1"/>
    <property type="match status" value="1"/>
</dbReference>
<reference evidence="13" key="2">
    <citation type="journal article" date="2021" name="World Allergy Organ. J.">
        <title>Chromosome-level assembly of Dermatophagoides farinae genome and transcriptome reveals two novel allergens Der f 37 and Der f 39.</title>
        <authorList>
            <person name="Chen J."/>
            <person name="Cai Z."/>
            <person name="Fan D."/>
            <person name="Hu J."/>
            <person name="Hou Y."/>
            <person name="He Y."/>
            <person name="Zhang Z."/>
            <person name="Zhao Z."/>
            <person name="Gao P."/>
            <person name="Hu W."/>
            <person name="Sun J."/>
            <person name="Li J."/>
            <person name="Ji K."/>
        </authorList>
    </citation>
    <scope>NUCLEOTIDE SEQUENCE</scope>
    <source>
        <strain evidence="13">JKM2019</strain>
    </source>
</reference>
<proteinExistence type="predicted"/>
<evidence type="ECO:0000256" key="1">
    <source>
        <dbReference type="ARBA" id="ARBA00000707"/>
    </source>
</evidence>
<dbReference type="Pfam" id="PF01381">
    <property type="entry name" value="HTH_3"/>
    <property type="match status" value="1"/>
</dbReference>
<comment type="catalytic activity">
    <reaction evidence="1 10">
        <text>Thiol-dependent hydrolysis of ester, thioester, amide, peptide and isopeptide bonds formed by the C-terminal Gly of ubiquitin (a 76-residue protein attached to proteins as an intracellular targeting signal).</text>
        <dbReference type="EC" id="3.4.19.12"/>
    </reaction>
</comment>
<evidence type="ECO:0000259" key="11">
    <source>
        <dbReference type="PROSITE" id="PS50802"/>
    </source>
</evidence>
<evidence type="ECO:0000259" key="12">
    <source>
        <dbReference type="PROSITE" id="PS50943"/>
    </source>
</evidence>
<dbReference type="SMART" id="SM00530">
    <property type="entry name" value="HTH_XRE"/>
    <property type="match status" value="1"/>
</dbReference>
<evidence type="ECO:0000256" key="8">
    <source>
        <dbReference type="ARBA" id="ARBA00022833"/>
    </source>
</evidence>
<dbReference type="AlphaFoldDB" id="A0A9D4SES0"/>
<organism evidence="13">
    <name type="scientific">Dermatophagoides farinae</name>
    <name type="common">American house dust mite</name>
    <dbReference type="NCBI Taxonomy" id="6954"/>
    <lineage>
        <taxon>Eukaryota</taxon>
        <taxon>Metazoa</taxon>
        <taxon>Ecdysozoa</taxon>
        <taxon>Arthropoda</taxon>
        <taxon>Chelicerata</taxon>
        <taxon>Arachnida</taxon>
        <taxon>Acari</taxon>
        <taxon>Acariformes</taxon>
        <taxon>Sarcoptiformes</taxon>
        <taxon>Astigmata</taxon>
        <taxon>Psoroptidia</taxon>
        <taxon>Analgoidea</taxon>
        <taxon>Pyroglyphidae</taxon>
        <taxon>Dermatophagoidinae</taxon>
        <taxon>Dermatophagoides</taxon>
    </lineage>
</organism>
<evidence type="ECO:0000256" key="5">
    <source>
        <dbReference type="ARBA" id="ARBA00022786"/>
    </source>
</evidence>
<dbReference type="GO" id="GO:0016579">
    <property type="term" value="P:protein deubiquitination"/>
    <property type="evidence" value="ECO:0007669"/>
    <property type="project" value="TreeGrafter"/>
</dbReference>
<keyword evidence="7 10" id="KW-0788">Thiol protease</keyword>
<dbReference type="EC" id="3.4.19.12" evidence="10"/>
<dbReference type="InterPro" id="IPR029071">
    <property type="entry name" value="Ubiquitin-like_domsf"/>
</dbReference>
<dbReference type="PANTHER" id="PTHR13312">
    <property type="entry name" value="HIV-INDUCED PROTEIN-7-LIKE PROTEASE"/>
    <property type="match status" value="1"/>
</dbReference>
<comment type="function">
    <text evidence="10">Hydrolase that can remove conjugated ubiquitin from proteins and may therefore play an important regulatory role at the level of protein turnover by preventing degradation.</text>
</comment>
<dbReference type="GO" id="GO:0036503">
    <property type="term" value="P:ERAD pathway"/>
    <property type="evidence" value="ECO:0007669"/>
    <property type="project" value="TreeGrafter"/>
</dbReference>
<dbReference type="InterPro" id="IPR001387">
    <property type="entry name" value="Cro/C1-type_HTH"/>
</dbReference>
<evidence type="ECO:0000256" key="10">
    <source>
        <dbReference type="RuleBase" id="RU367104"/>
    </source>
</evidence>
<keyword evidence="2" id="KW-0645">Protease</keyword>
<dbReference type="PROSITE" id="PS50943">
    <property type="entry name" value="HTH_CROC1"/>
    <property type="match status" value="1"/>
</dbReference>
<accession>A0A9D4SES0</accession>
<dbReference type="InterPro" id="IPR010982">
    <property type="entry name" value="Lambda_DNA-bd_dom_sf"/>
</dbReference>
<keyword evidence="3" id="KW-0479">Metal-binding</keyword>
<keyword evidence="4" id="KW-0863">Zinc-finger</keyword>
<evidence type="ECO:0000256" key="2">
    <source>
        <dbReference type="ARBA" id="ARBA00022670"/>
    </source>
</evidence>
<dbReference type="GO" id="GO:0003677">
    <property type="term" value="F:DNA binding"/>
    <property type="evidence" value="ECO:0007669"/>
    <property type="project" value="UniProtKB-KW"/>
</dbReference>
<keyword evidence="9" id="KW-0238">DNA-binding</keyword>
<feature type="domain" description="OTU" evidence="11">
    <location>
        <begin position="261"/>
        <end position="384"/>
    </location>
</feature>
<evidence type="ECO:0000256" key="3">
    <source>
        <dbReference type="ARBA" id="ARBA00022723"/>
    </source>
</evidence>
<dbReference type="PROSITE" id="PS50802">
    <property type="entry name" value="OTU"/>
    <property type="match status" value="1"/>
</dbReference>
<dbReference type="GO" id="GO:0008270">
    <property type="term" value="F:zinc ion binding"/>
    <property type="evidence" value="ECO:0007669"/>
    <property type="project" value="UniProtKB-KW"/>
</dbReference>
<name>A0A9D4SES0_DERFA</name>
<dbReference type="Pfam" id="PF08523">
    <property type="entry name" value="MBF1"/>
    <property type="match status" value="1"/>
</dbReference>
<dbReference type="GO" id="GO:0030968">
    <property type="term" value="P:endoplasmic reticulum unfolded protein response"/>
    <property type="evidence" value="ECO:0007669"/>
    <property type="project" value="TreeGrafter"/>
</dbReference>
<dbReference type="Proteomes" id="UP000828236">
    <property type="component" value="Unassembled WGS sequence"/>
</dbReference>
<dbReference type="EMBL" id="SDOV01000007">
    <property type="protein sequence ID" value="KAH7639008.1"/>
    <property type="molecule type" value="Genomic_DNA"/>
</dbReference>
<evidence type="ECO:0000256" key="4">
    <source>
        <dbReference type="ARBA" id="ARBA00022771"/>
    </source>
</evidence>
<sequence>MSDWDKVTVLNKRPARASDLRSKQAVNNAMKSGVPIETTKKFNAATNKHAGPSVNAVKLDQETEDFHHNHVSMDVSKLISVQRQKIGMTQKELATKICEKPQVVNEYEAGKAIPNQQILAKMERALGVKLRGKDKGQPLVPKSAMANVSNDNIRLRIKTKNGQFNIDTLHTSSTIGELKSIIWSVTDMHPDNCKLMIGYPPQEIFLVDDEQLIKDIIPNRRETLIMNEIVGQSNKSNLTDVKPITNVEKFDSRNQQLIRRMDRIEVPANNSCLFVSVHFCLTGEIQEKCPQLRNLIAETVQSDPITYNEGFLGKPNNVYQKWIRNEDHWGGGIELAILSSYYEIEIVAVDTQNERLNRFGEDKNYPRRIFLIFDGIHYDPLVVHSNDMDNPLQTNFSSDDIIVIEMALDVARKAKAKHQYTDLNRMYLKCNQCNRLFDQNQARQHASTTGHVNFSELNEKK</sequence>
<dbReference type="Pfam" id="PF24560">
    <property type="entry name" value="zf-C2H2_OTU1_C"/>
    <property type="match status" value="1"/>
</dbReference>
<dbReference type="InterPro" id="IPR057766">
    <property type="entry name" value="Znf-C2H2_OTU1-like_C"/>
</dbReference>
<evidence type="ECO:0000256" key="9">
    <source>
        <dbReference type="ARBA" id="ARBA00023125"/>
    </source>
</evidence>
<dbReference type="InterPro" id="IPR003323">
    <property type="entry name" value="OTU_dom"/>
</dbReference>
<dbReference type="GO" id="GO:0005634">
    <property type="term" value="C:nucleus"/>
    <property type="evidence" value="ECO:0007669"/>
    <property type="project" value="TreeGrafter"/>
</dbReference>
<keyword evidence="10" id="KW-0963">Cytoplasm</keyword>
<dbReference type="GO" id="GO:0004843">
    <property type="term" value="F:cysteine-type deubiquitinase activity"/>
    <property type="evidence" value="ECO:0007669"/>
    <property type="project" value="UniProtKB-UniRule"/>
</dbReference>
<feature type="domain" description="HTH cro/C1-type" evidence="12">
    <location>
        <begin position="79"/>
        <end position="133"/>
    </location>
</feature>
<keyword evidence="8" id="KW-0862">Zinc</keyword>
<dbReference type="SUPFAM" id="SSF47413">
    <property type="entry name" value="lambda repressor-like DNA-binding domains"/>
    <property type="match status" value="1"/>
</dbReference>
<dbReference type="SUPFAM" id="SSF54236">
    <property type="entry name" value="Ubiquitin-like"/>
    <property type="match status" value="1"/>
</dbReference>
<keyword evidence="5 10" id="KW-0833">Ubl conjugation pathway</keyword>
<evidence type="ECO:0000256" key="6">
    <source>
        <dbReference type="ARBA" id="ARBA00022801"/>
    </source>
</evidence>
<dbReference type="Gene3D" id="1.10.260.40">
    <property type="entry name" value="lambda repressor-like DNA-binding domains"/>
    <property type="match status" value="1"/>
</dbReference>
<dbReference type="InterPro" id="IPR048857">
    <property type="entry name" value="OTU1_Ubl"/>
</dbReference>
<dbReference type="InterPro" id="IPR038765">
    <property type="entry name" value="Papain-like_cys_pep_sf"/>
</dbReference>
<dbReference type="InterPro" id="IPR013729">
    <property type="entry name" value="MBF1_N"/>
</dbReference>
<dbReference type="Gene3D" id="3.10.20.90">
    <property type="entry name" value="Phosphatidylinositol 3-kinase Catalytic Subunit, Chain A, domain 1"/>
    <property type="match status" value="1"/>
</dbReference>
<dbReference type="CDD" id="cd17059">
    <property type="entry name" value="Ubl_OTU1"/>
    <property type="match status" value="1"/>
</dbReference>
<comment type="subcellular location">
    <subcellularLocation>
        <location evidence="10">Cytoplasm</location>
    </subcellularLocation>
</comment>
<evidence type="ECO:0000313" key="13">
    <source>
        <dbReference type="EMBL" id="KAH7639008.1"/>
    </source>
</evidence>
<keyword evidence="6 10" id="KW-0378">Hydrolase</keyword>
<dbReference type="GO" id="GO:0005829">
    <property type="term" value="C:cytosol"/>
    <property type="evidence" value="ECO:0007669"/>
    <property type="project" value="TreeGrafter"/>
</dbReference>
<dbReference type="CDD" id="cd00093">
    <property type="entry name" value="HTH_XRE"/>
    <property type="match status" value="1"/>
</dbReference>
<evidence type="ECO:0000256" key="7">
    <source>
        <dbReference type="ARBA" id="ARBA00022807"/>
    </source>
</evidence>
<dbReference type="Pfam" id="PF21403">
    <property type="entry name" value="OTU1_UBXL"/>
    <property type="match status" value="1"/>
</dbReference>